<dbReference type="RefSeq" id="WP_052348232.1">
    <property type="nucleotide sequence ID" value="NZ_AONC01000062.1"/>
</dbReference>
<dbReference type="EMBL" id="AONC01000062">
    <property type="protein sequence ID" value="EXJ13606.1"/>
    <property type="molecule type" value="Genomic_DNA"/>
</dbReference>
<evidence type="ECO:0000256" key="3">
    <source>
        <dbReference type="ARBA" id="ARBA00022723"/>
    </source>
</evidence>
<keyword evidence="11" id="KW-1185">Reference proteome</keyword>
<evidence type="ECO:0000256" key="5">
    <source>
        <dbReference type="ARBA" id="ARBA00022842"/>
    </source>
</evidence>
<protein>
    <recommendedName>
        <fullName evidence="8">Molybdenum cofactor guanylyltransferase</fullName>
        <shortName evidence="8">MoCo guanylyltransferase</shortName>
        <ecNumber evidence="8">2.7.7.77</ecNumber>
    </recommendedName>
    <alternativeName>
        <fullName evidence="8">GTP:molybdopterin guanylyltransferase</fullName>
    </alternativeName>
    <alternativeName>
        <fullName evidence="8">Mo-MPT guanylyltransferase</fullName>
    </alternativeName>
    <alternativeName>
        <fullName evidence="8">Molybdopterin guanylyltransferase</fullName>
    </alternativeName>
    <alternativeName>
        <fullName evidence="8">Molybdopterin-guanine dinucleotide synthase</fullName>
        <shortName evidence="8">MGD synthase</shortName>
    </alternativeName>
</protein>
<dbReference type="STRING" id="1249627.D779_3498"/>
<dbReference type="PATRIC" id="fig|1249627.3.peg.3574"/>
<evidence type="ECO:0000313" key="11">
    <source>
        <dbReference type="Proteomes" id="UP000019460"/>
    </source>
</evidence>
<keyword evidence="4 8" id="KW-0547">Nucleotide-binding</keyword>
<evidence type="ECO:0000256" key="2">
    <source>
        <dbReference type="ARBA" id="ARBA00022679"/>
    </source>
</evidence>
<dbReference type="InterPro" id="IPR013482">
    <property type="entry name" value="Molybde_CF_guanTrfase"/>
</dbReference>
<sequence length="213" mass="23071">MTLVPDRASTTGVILAGGRARRMDGQDKGLIRLAGRPLIEWAIEALEPQVGAILISANRNLDRYASYGHPVVSDPLGGFQGPLAGCLAAMRAARTPWILTLPCDAPLTPRDLRTRLAETRTAEQTQIAICSDGTRRQQLHALISVALADDLQDFLSRGERKAAIWQHRHRPAVADFGDQSDAFANLNERTDLSRLERLLAAGSGSVDASRSNT</sequence>
<dbReference type="PANTHER" id="PTHR19136:SF81">
    <property type="entry name" value="MOLYBDENUM COFACTOR GUANYLYLTRANSFERASE"/>
    <property type="match status" value="1"/>
</dbReference>
<feature type="binding site" evidence="8">
    <location>
        <position position="28"/>
    </location>
    <ligand>
        <name>GTP</name>
        <dbReference type="ChEBI" id="CHEBI:37565"/>
    </ligand>
</feature>
<feature type="domain" description="MobA-like NTP transferase" evidence="9">
    <location>
        <begin position="12"/>
        <end position="162"/>
    </location>
</feature>
<keyword evidence="2 8" id="KW-0808">Transferase</keyword>
<evidence type="ECO:0000256" key="7">
    <source>
        <dbReference type="ARBA" id="ARBA00023150"/>
    </source>
</evidence>
<evidence type="ECO:0000256" key="1">
    <source>
        <dbReference type="ARBA" id="ARBA00022490"/>
    </source>
</evidence>
<dbReference type="GO" id="GO:0005525">
    <property type="term" value="F:GTP binding"/>
    <property type="evidence" value="ECO:0007669"/>
    <property type="project" value="UniProtKB-UniRule"/>
</dbReference>
<gene>
    <name evidence="8" type="primary">mobA</name>
    <name evidence="10" type="ORF">D779_3498</name>
</gene>
<comment type="function">
    <text evidence="8">Transfers a GMP moiety from GTP to Mo-molybdopterin (Mo-MPT) cofactor (Moco or molybdenum cofactor) to form Mo-molybdopterin guanine dinucleotide (Mo-MGD) cofactor.</text>
</comment>
<comment type="cofactor">
    <cofactor evidence="8">
        <name>Mg(2+)</name>
        <dbReference type="ChEBI" id="CHEBI:18420"/>
    </cofactor>
</comment>
<reference evidence="10 11" key="1">
    <citation type="submission" date="2012-11" db="EMBL/GenBank/DDBJ databases">
        <title>Genome assembly of Thiorhodococcus sp. AK35.</title>
        <authorList>
            <person name="Nupur N."/>
            <person name="Khatri I."/>
            <person name="Subramanian S."/>
            <person name="Pinnaka A."/>
        </authorList>
    </citation>
    <scope>NUCLEOTIDE SEQUENCE [LARGE SCALE GENOMIC DNA]</scope>
    <source>
        <strain evidence="10 11">AK35</strain>
    </source>
</reference>
<comment type="subcellular location">
    <subcellularLocation>
        <location evidence="8">Cytoplasm</location>
    </subcellularLocation>
</comment>
<dbReference type="eggNOG" id="COG0746">
    <property type="taxonomic scope" value="Bacteria"/>
</dbReference>
<dbReference type="HAMAP" id="MF_00316">
    <property type="entry name" value="MobA"/>
    <property type="match status" value="1"/>
</dbReference>
<comment type="similarity">
    <text evidence="8">Belongs to the MobA family.</text>
</comment>
<dbReference type="GO" id="GO:0046872">
    <property type="term" value="F:metal ion binding"/>
    <property type="evidence" value="ECO:0007669"/>
    <property type="project" value="UniProtKB-KW"/>
</dbReference>
<comment type="catalytic activity">
    <reaction evidence="8">
        <text>Mo-molybdopterin + GTP + H(+) = Mo-molybdopterin guanine dinucleotide + diphosphate</text>
        <dbReference type="Rhea" id="RHEA:34243"/>
        <dbReference type="ChEBI" id="CHEBI:15378"/>
        <dbReference type="ChEBI" id="CHEBI:33019"/>
        <dbReference type="ChEBI" id="CHEBI:37565"/>
        <dbReference type="ChEBI" id="CHEBI:71302"/>
        <dbReference type="ChEBI" id="CHEBI:71310"/>
        <dbReference type="EC" id="2.7.7.77"/>
    </reaction>
</comment>
<dbReference type="EC" id="2.7.7.77" evidence="8"/>
<keyword evidence="6 8" id="KW-0342">GTP-binding</keyword>
<comment type="caution">
    <text evidence="8">Lacks conserved residue(s) required for the propagation of feature annotation.</text>
</comment>
<feature type="binding site" evidence="8">
    <location>
        <position position="74"/>
    </location>
    <ligand>
        <name>GTP</name>
        <dbReference type="ChEBI" id="CHEBI:37565"/>
    </ligand>
</feature>
<dbReference type="PANTHER" id="PTHR19136">
    <property type="entry name" value="MOLYBDENUM COFACTOR GUANYLYLTRANSFERASE"/>
    <property type="match status" value="1"/>
</dbReference>
<feature type="binding site" evidence="8">
    <location>
        <position position="104"/>
    </location>
    <ligand>
        <name>GTP</name>
        <dbReference type="ChEBI" id="CHEBI:37565"/>
    </ligand>
</feature>
<dbReference type="GO" id="GO:0005737">
    <property type="term" value="C:cytoplasm"/>
    <property type="evidence" value="ECO:0007669"/>
    <property type="project" value="UniProtKB-SubCell"/>
</dbReference>
<dbReference type="AlphaFoldDB" id="W9V9N9"/>
<comment type="caution">
    <text evidence="10">The sequence shown here is derived from an EMBL/GenBank/DDBJ whole genome shotgun (WGS) entry which is preliminary data.</text>
</comment>
<proteinExistence type="inferred from homology"/>
<evidence type="ECO:0000313" key="10">
    <source>
        <dbReference type="EMBL" id="EXJ13606.1"/>
    </source>
</evidence>
<keyword evidence="7 8" id="KW-0501">Molybdenum cofactor biosynthesis</keyword>
<dbReference type="Proteomes" id="UP000019460">
    <property type="component" value="Unassembled WGS sequence"/>
</dbReference>
<dbReference type="NCBIfam" id="TIGR02665">
    <property type="entry name" value="molyb_mobA"/>
    <property type="match status" value="1"/>
</dbReference>
<keyword evidence="1 8" id="KW-0963">Cytoplasm</keyword>
<evidence type="ECO:0000256" key="6">
    <source>
        <dbReference type="ARBA" id="ARBA00023134"/>
    </source>
</evidence>
<organism evidence="10 11">
    <name type="scientific">Imhoffiella purpurea</name>
    <dbReference type="NCBI Taxonomy" id="1249627"/>
    <lineage>
        <taxon>Bacteria</taxon>
        <taxon>Pseudomonadati</taxon>
        <taxon>Pseudomonadota</taxon>
        <taxon>Gammaproteobacteria</taxon>
        <taxon>Chromatiales</taxon>
        <taxon>Chromatiaceae</taxon>
        <taxon>Imhoffiella</taxon>
    </lineage>
</organism>
<dbReference type="Gene3D" id="3.90.550.10">
    <property type="entry name" value="Spore Coat Polysaccharide Biosynthesis Protein SpsA, Chain A"/>
    <property type="match status" value="1"/>
</dbReference>
<dbReference type="CDD" id="cd02503">
    <property type="entry name" value="MobA"/>
    <property type="match status" value="1"/>
</dbReference>
<accession>W9V9N9</accession>
<name>W9V9N9_9GAMM</name>
<keyword evidence="3 8" id="KW-0479">Metal-binding</keyword>
<dbReference type="OrthoDB" id="9788394at2"/>
<feature type="binding site" evidence="8">
    <location>
        <begin position="15"/>
        <end position="17"/>
    </location>
    <ligand>
        <name>GTP</name>
        <dbReference type="ChEBI" id="CHEBI:37565"/>
    </ligand>
</feature>
<dbReference type="InterPro" id="IPR029044">
    <property type="entry name" value="Nucleotide-diphossugar_trans"/>
</dbReference>
<keyword evidence="5 8" id="KW-0460">Magnesium</keyword>
<dbReference type="SUPFAM" id="SSF53448">
    <property type="entry name" value="Nucleotide-diphospho-sugar transferases"/>
    <property type="match status" value="1"/>
</dbReference>
<dbReference type="InterPro" id="IPR025877">
    <property type="entry name" value="MobA-like_NTP_Trfase"/>
</dbReference>
<comment type="subunit">
    <text evidence="8">Monomer.</text>
</comment>
<evidence type="ECO:0000256" key="4">
    <source>
        <dbReference type="ARBA" id="ARBA00022741"/>
    </source>
</evidence>
<evidence type="ECO:0000259" key="9">
    <source>
        <dbReference type="Pfam" id="PF12804"/>
    </source>
</evidence>
<dbReference type="Pfam" id="PF12804">
    <property type="entry name" value="NTP_transf_3"/>
    <property type="match status" value="1"/>
</dbReference>
<dbReference type="GO" id="GO:1902758">
    <property type="term" value="P:bis(molybdopterin guanine dinucleotide)molybdenum biosynthetic process"/>
    <property type="evidence" value="ECO:0007669"/>
    <property type="project" value="TreeGrafter"/>
</dbReference>
<feature type="binding site" evidence="8">
    <location>
        <position position="104"/>
    </location>
    <ligand>
        <name>Mg(2+)</name>
        <dbReference type="ChEBI" id="CHEBI:18420"/>
    </ligand>
</feature>
<dbReference type="GO" id="GO:0061603">
    <property type="term" value="F:molybdenum cofactor guanylyltransferase activity"/>
    <property type="evidence" value="ECO:0007669"/>
    <property type="project" value="UniProtKB-EC"/>
</dbReference>
<comment type="domain">
    <text evidence="8">The N-terminal domain determines nucleotide recognition and specific binding, while the C-terminal domain determines the specific binding to the target protein.</text>
</comment>
<evidence type="ECO:0000256" key="8">
    <source>
        <dbReference type="HAMAP-Rule" id="MF_00316"/>
    </source>
</evidence>